<dbReference type="PANTHER" id="PTHR42743:SF11">
    <property type="entry name" value="AMINODEOXYCHORISMATE LYASE"/>
    <property type="match status" value="1"/>
</dbReference>
<organism evidence="3 4">
    <name type="scientific">Clathrus columnatus</name>
    <dbReference type="NCBI Taxonomy" id="1419009"/>
    <lineage>
        <taxon>Eukaryota</taxon>
        <taxon>Fungi</taxon>
        <taxon>Dikarya</taxon>
        <taxon>Basidiomycota</taxon>
        <taxon>Agaricomycotina</taxon>
        <taxon>Agaricomycetes</taxon>
        <taxon>Phallomycetidae</taxon>
        <taxon>Phallales</taxon>
        <taxon>Clathraceae</taxon>
        <taxon>Clathrus</taxon>
    </lineage>
</organism>
<name>A0AAV5ASZ6_9AGAM</name>
<dbReference type="SUPFAM" id="SSF56752">
    <property type="entry name" value="D-aminoacid aminotransferase-like PLP-dependent enzymes"/>
    <property type="match status" value="1"/>
</dbReference>
<evidence type="ECO:0000256" key="1">
    <source>
        <dbReference type="ARBA" id="ARBA00009320"/>
    </source>
</evidence>
<dbReference type="GO" id="GO:0003824">
    <property type="term" value="F:catalytic activity"/>
    <property type="evidence" value="ECO:0007669"/>
    <property type="project" value="InterPro"/>
</dbReference>
<accession>A0AAV5ASZ6</accession>
<keyword evidence="4" id="KW-1185">Reference proteome</keyword>
<dbReference type="InterPro" id="IPR050571">
    <property type="entry name" value="Class-IV_PLP-Dep_Aminotrnsfr"/>
</dbReference>
<dbReference type="PANTHER" id="PTHR42743">
    <property type="entry name" value="AMINO-ACID AMINOTRANSFERASE"/>
    <property type="match status" value="1"/>
</dbReference>
<feature type="region of interest" description="Disordered" evidence="2">
    <location>
        <begin position="132"/>
        <end position="157"/>
    </location>
</feature>
<dbReference type="InterPro" id="IPR036038">
    <property type="entry name" value="Aminotransferase-like"/>
</dbReference>
<dbReference type="EMBL" id="BPWL01000010">
    <property type="protein sequence ID" value="GJJ15025.1"/>
    <property type="molecule type" value="Genomic_DNA"/>
</dbReference>
<dbReference type="Gene3D" id="3.20.10.10">
    <property type="entry name" value="D-amino Acid Aminotransferase, subunit A, domain 2"/>
    <property type="match status" value="1"/>
</dbReference>
<dbReference type="AlphaFoldDB" id="A0AAV5ASZ6"/>
<comment type="caution">
    <text evidence="3">The sequence shown here is derived from an EMBL/GenBank/DDBJ whole genome shotgun (WGS) entry which is preliminary data.</text>
</comment>
<comment type="similarity">
    <text evidence="1">Belongs to the class-IV pyridoxal-phosphate-dependent aminotransferase family.</text>
</comment>
<gene>
    <name evidence="3" type="ORF">Clacol_009298</name>
</gene>
<evidence type="ECO:0008006" key="5">
    <source>
        <dbReference type="Google" id="ProtNLM"/>
    </source>
</evidence>
<evidence type="ECO:0000256" key="2">
    <source>
        <dbReference type="SAM" id="MobiDB-lite"/>
    </source>
</evidence>
<evidence type="ECO:0000313" key="4">
    <source>
        <dbReference type="Proteomes" id="UP001050691"/>
    </source>
</evidence>
<dbReference type="Proteomes" id="UP001050691">
    <property type="component" value="Unassembled WGS sequence"/>
</dbReference>
<dbReference type="Gene3D" id="3.30.470.10">
    <property type="match status" value="1"/>
</dbReference>
<reference evidence="3" key="1">
    <citation type="submission" date="2021-10" db="EMBL/GenBank/DDBJ databases">
        <title>De novo Genome Assembly of Clathrus columnatus (Basidiomycota, Fungi) Using Illumina and Nanopore Sequence Data.</title>
        <authorList>
            <person name="Ogiso-Tanaka E."/>
            <person name="Itagaki H."/>
            <person name="Hosoya T."/>
            <person name="Hosaka K."/>
        </authorList>
    </citation>
    <scope>NUCLEOTIDE SEQUENCE</scope>
    <source>
        <strain evidence="3">MO-923</strain>
    </source>
</reference>
<dbReference type="Pfam" id="PF01063">
    <property type="entry name" value="Aminotran_4"/>
    <property type="match status" value="1"/>
</dbReference>
<proteinExistence type="inferred from homology"/>
<sequence length="268" mass="30123">MSSNGDEGFELFSSTRYDPALVNASWKPSSDEPHCPFLLLSFHLDRLQEAVRHFQWKDDIGIATGDPNIYRYIREQAEETVSKEENGSGTKPLRVRLVLSSRTGFRIECFPTVERPYDLLFLSTFQSTNTNPLPSSPFPKPTKVYLDTEPTPSSDFTSYKTTRRDHYNAARQRVGLTPSTVDGEVILFDEEGQITEGSTRNIALWRDARWVSPVGGGLKGVVRRWLLEQGRVVEGTIRKEDAKTGEIVLLTNGVEGCTLGIITDGKYE</sequence>
<dbReference type="InterPro" id="IPR043132">
    <property type="entry name" value="BCAT-like_C"/>
</dbReference>
<protein>
    <recommendedName>
        <fullName evidence="5">Aminodeoxychorismate lyase</fullName>
    </recommendedName>
</protein>
<dbReference type="GO" id="GO:0046394">
    <property type="term" value="P:carboxylic acid biosynthetic process"/>
    <property type="evidence" value="ECO:0007669"/>
    <property type="project" value="UniProtKB-ARBA"/>
</dbReference>
<dbReference type="InterPro" id="IPR043131">
    <property type="entry name" value="BCAT-like_N"/>
</dbReference>
<evidence type="ECO:0000313" key="3">
    <source>
        <dbReference type="EMBL" id="GJJ15025.1"/>
    </source>
</evidence>
<dbReference type="InterPro" id="IPR001544">
    <property type="entry name" value="Aminotrans_IV"/>
</dbReference>